<accession>A0ABW1X2P7</accession>
<feature type="binding site" evidence="4">
    <location>
        <position position="147"/>
    </location>
    <ligand>
        <name>Zn(2+)</name>
        <dbReference type="ChEBI" id="CHEBI:29105"/>
    </ligand>
</feature>
<dbReference type="Proteomes" id="UP001596266">
    <property type="component" value="Unassembled WGS sequence"/>
</dbReference>
<dbReference type="EMBL" id="JBHSUA010000009">
    <property type="protein sequence ID" value="MFC6396131.1"/>
    <property type="molecule type" value="Genomic_DNA"/>
</dbReference>
<dbReference type="InterPro" id="IPR026591">
    <property type="entry name" value="Sirtuin_cat_small_dom_sf"/>
</dbReference>
<dbReference type="InterPro" id="IPR029035">
    <property type="entry name" value="DHS-like_NAD/FAD-binding_dom"/>
</dbReference>
<keyword evidence="3" id="KW-0520">NAD</keyword>
<dbReference type="Gene3D" id="3.30.1600.10">
    <property type="entry name" value="SIR2/SIRT2 'Small Domain"/>
    <property type="match status" value="1"/>
</dbReference>
<organism evidence="6 7">
    <name type="scientific">Luteococcus sanguinis</name>
    <dbReference type="NCBI Taxonomy" id="174038"/>
    <lineage>
        <taxon>Bacteria</taxon>
        <taxon>Bacillati</taxon>
        <taxon>Actinomycetota</taxon>
        <taxon>Actinomycetes</taxon>
        <taxon>Propionibacteriales</taxon>
        <taxon>Propionibacteriaceae</taxon>
        <taxon>Luteococcus</taxon>
    </lineage>
</organism>
<comment type="caution">
    <text evidence="6">The sequence shown here is derived from an EMBL/GenBank/DDBJ whole genome shotgun (WGS) entry which is preliminary data.</text>
</comment>
<evidence type="ECO:0000259" key="5">
    <source>
        <dbReference type="PROSITE" id="PS50305"/>
    </source>
</evidence>
<feature type="binding site" evidence="4">
    <location>
        <position position="150"/>
    </location>
    <ligand>
        <name>Zn(2+)</name>
        <dbReference type="ChEBI" id="CHEBI:29105"/>
    </ligand>
</feature>
<dbReference type="EC" id="2.3.1.286" evidence="1"/>
<keyword evidence="4" id="KW-0479">Metal-binding</keyword>
<keyword evidence="4" id="KW-0862">Zinc</keyword>
<sequence length="293" mass="31999">MTPALQPTRATRAWEPTRVLRGDVDSGRRLLEGLGSVVVLTGAGMSTESGVPDYRGPRAQRATPMMYCEFLADVENRRRYWARNYQGWAHLGQAHPNAGHRALARWEATGAPTRVVGLVTQNVDGLHEAAGQQRIVTLHGRGSEVVCLDCGQVTARADLQPRLAALNPEVQPRMDMGHAELRPDNDAVVEDWHDFAIPECLACGGVLKPHVVFFGEPVPKVRVAQAFDWCDEADGLLVAGSSLTVMSGLRFARFVHKQGKPVVIVNHGATRADEFATLRLDDSTSAVLSRWAV</sequence>
<dbReference type="Gene3D" id="3.40.50.1220">
    <property type="entry name" value="TPP-binding domain"/>
    <property type="match status" value="1"/>
</dbReference>
<dbReference type="InterPro" id="IPR003000">
    <property type="entry name" value="Sirtuin"/>
</dbReference>
<evidence type="ECO:0000256" key="4">
    <source>
        <dbReference type="PROSITE-ProRule" id="PRU00236"/>
    </source>
</evidence>
<dbReference type="PANTHER" id="PTHR11085">
    <property type="entry name" value="NAD-DEPENDENT PROTEIN DEACYLASE SIRTUIN-5, MITOCHONDRIAL-RELATED"/>
    <property type="match status" value="1"/>
</dbReference>
<gene>
    <name evidence="6" type="ORF">ACFP57_03890</name>
</gene>
<dbReference type="RefSeq" id="WP_343885246.1">
    <property type="nucleotide sequence ID" value="NZ_BAAAKI010000004.1"/>
</dbReference>
<feature type="active site" description="Proton acceptor" evidence="4">
    <location>
        <position position="139"/>
    </location>
</feature>
<dbReference type="InterPro" id="IPR026590">
    <property type="entry name" value="Ssirtuin_cat_dom"/>
</dbReference>
<feature type="binding site" evidence="4">
    <location>
        <position position="203"/>
    </location>
    <ligand>
        <name>Zn(2+)</name>
        <dbReference type="ChEBI" id="CHEBI:29105"/>
    </ligand>
</feature>
<protein>
    <recommendedName>
        <fullName evidence="1">protein acetyllysine N-acetyltransferase</fullName>
        <ecNumber evidence="1">2.3.1.286</ecNumber>
    </recommendedName>
</protein>
<feature type="domain" description="Deacetylase sirtuin-type" evidence="5">
    <location>
        <begin position="17"/>
        <end position="293"/>
    </location>
</feature>
<dbReference type="SUPFAM" id="SSF52467">
    <property type="entry name" value="DHS-like NAD/FAD-binding domain"/>
    <property type="match status" value="1"/>
</dbReference>
<dbReference type="InterPro" id="IPR050134">
    <property type="entry name" value="NAD-dep_sirtuin_deacylases"/>
</dbReference>
<evidence type="ECO:0000256" key="1">
    <source>
        <dbReference type="ARBA" id="ARBA00012928"/>
    </source>
</evidence>
<feature type="binding site" evidence="4">
    <location>
        <position position="200"/>
    </location>
    <ligand>
        <name>Zn(2+)</name>
        <dbReference type="ChEBI" id="CHEBI:29105"/>
    </ligand>
</feature>
<keyword evidence="6" id="KW-0012">Acyltransferase</keyword>
<evidence type="ECO:0000313" key="7">
    <source>
        <dbReference type="Proteomes" id="UP001596266"/>
    </source>
</evidence>
<keyword evidence="2 6" id="KW-0808">Transferase</keyword>
<evidence type="ECO:0000256" key="3">
    <source>
        <dbReference type="ARBA" id="ARBA00023027"/>
    </source>
</evidence>
<dbReference type="Pfam" id="PF02146">
    <property type="entry name" value="SIR2"/>
    <property type="match status" value="1"/>
</dbReference>
<name>A0ABW1X2P7_9ACTN</name>
<evidence type="ECO:0000256" key="2">
    <source>
        <dbReference type="ARBA" id="ARBA00022679"/>
    </source>
</evidence>
<proteinExistence type="predicted"/>
<keyword evidence="7" id="KW-1185">Reference proteome</keyword>
<dbReference type="PROSITE" id="PS50305">
    <property type="entry name" value="SIRTUIN"/>
    <property type="match status" value="1"/>
</dbReference>
<reference evidence="7" key="1">
    <citation type="journal article" date="2019" name="Int. J. Syst. Evol. Microbiol.">
        <title>The Global Catalogue of Microorganisms (GCM) 10K type strain sequencing project: providing services to taxonomists for standard genome sequencing and annotation.</title>
        <authorList>
            <consortium name="The Broad Institute Genomics Platform"/>
            <consortium name="The Broad Institute Genome Sequencing Center for Infectious Disease"/>
            <person name="Wu L."/>
            <person name="Ma J."/>
        </authorList>
    </citation>
    <scope>NUCLEOTIDE SEQUENCE [LARGE SCALE GENOMIC DNA]</scope>
    <source>
        <strain evidence="7">CGMCC 1.15277</strain>
    </source>
</reference>
<dbReference type="GO" id="GO:0034979">
    <property type="term" value="F:NAD-dependent protein lysine deacetylase activity"/>
    <property type="evidence" value="ECO:0007669"/>
    <property type="project" value="UniProtKB-EC"/>
</dbReference>
<evidence type="ECO:0000313" key="6">
    <source>
        <dbReference type="EMBL" id="MFC6396131.1"/>
    </source>
</evidence>
<dbReference type="PANTHER" id="PTHR11085:SF10">
    <property type="entry name" value="NAD-DEPENDENT PROTEIN DEACYLASE SIRTUIN-5, MITOCHONDRIAL-RELATED"/>
    <property type="match status" value="1"/>
</dbReference>